<dbReference type="EMBL" id="BAABJQ010000022">
    <property type="protein sequence ID" value="GAA5194811.1"/>
    <property type="molecule type" value="Genomic_DNA"/>
</dbReference>
<reference evidence="3" key="1">
    <citation type="journal article" date="2019" name="Int. J. Syst. Evol. Microbiol.">
        <title>The Global Catalogue of Microorganisms (GCM) 10K type strain sequencing project: providing services to taxonomists for standard genome sequencing and annotation.</title>
        <authorList>
            <consortium name="The Broad Institute Genomics Platform"/>
            <consortium name="The Broad Institute Genome Sequencing Center for Infectious Disease"/>
            <person name="Wu L."/>
            <person name="Ma J."/>
        </authorList>
    </citation>
    <scope>NUCLEOTIDE SEQUENCE [LARGE SCALE GENOMIC DNA]</scope>
    <source>
        <strain evidence="3">JCM 18304</strain>
    </source>
</reference>
<dbReference type="Proteomes" id="UP001501570">
    <property type="component" value="Unassembled WGS sequence"/>
</dbReference>
<gene>
    <name evidence="2" type="ORF">GCM10023322_60110</name>
</gene>
<dbReference type="RefSeq" id="WP_345635283.1">
    <property type="nucleotide sequence ID" value="NZ_BAABJQ010000022.1"/>
</dbReference>
<protein>
    <submittedName>
        <fullName evidence="2">Uncharacterized protein</fullName>
    </submittedName>
</protein>
<evidence type="ECO:0000313" key="2">
    <source>
        <dbReference type="EMBL" id="GAA5194811.1"/>
    </source>
</evidence>
<evidence type="ECO:0000313" key="3">
    <source>
        <dbReference type="Proteomes" id="UP001501570"/>
    </source>
</evidence>
<proteinExistence type="predicted"/>
<comment type="caution">
    <text evidence="2">The sequence shown here is derived from an EMBL/GenBank/DDBJ whole genome shotgun (WGS) entry which is preliminary data.</text>
</comment>
<keyword evidence="3" id="KW-1185">Reference proteome</keyword>
<sequence length="105" mass="11221">MARYLKTPADIARDLRVLADRFAMMDTTELPNVNADFSLFLVGGEPAERVAAIDMIGLALFGLTGETSSGSFGEDYHTTPPAQRVPGAPGISINVRTSIPRADPE</sequence>
<name>A0ABP9SG07_9ACTN</name>
<feature type="region of interest" description="Disordered" evidence="1">
    <location>
        <begin position="70"/>
        <end position="105"/>
    </location>
</feature>
<evidence type="ECO:0000256" key="1">
    <source>
        <dbReference type="SAM" id="MobiDB-lite"/>
    </source>
</evidence>
<accession>A0ABP9SG07</accession>
<organism evidence="2 3">
    <name type="scientific">Rugosimonospora acidiphila</name>
    <dbReference type="NCBI Taxonomy" id="556531"/>
    <lineage>
        <taxon>Bacteria</taxon>
        <taxon>Bacillati</taxon>
        <taxon>Actinomycetota</taxon>
        <taxon>Actinomycetes</taxon>
        <taxon>Micromonosporales</taxon>
        <taxon>Micromonosporaceae</taxon>
        <taxon>Rugosimonospora</taxon>
    </lineage>
</organism>